<dbReference type="AlphaFoldDB" id="A0A426ZKT7"/>
<name>A0A426ZKT7_ENSVE</name>
<dbReference type="EMBL" id="AMZH03006124">
    <property type="protein sequence ID" value="RRT64607.1"/>
    <property type="molecule type" value="Genomic_DNA"/>
</dbReference>
<proteinExistence type="predicted"/>
<evidence type="ECO:0000313" key="2">
    <source>
        <dbReference type="Proteomes" id="UP000287651"/>
    </source>
</evidence>
<accession>A0A426ZKT7</accession>
<comment type="caution">
    <text evidence="1">The sequence shown here is derived from an EMBL/GenBank/DDBJ whole genome shotgun (WGS) entry which is preliminary data.</text>
</comment>
<reference evidence="1 2" key="1">
    <citation type="journal article" date="2014" name="Agronomy (Basel)">
        <title>A Draft Genome Sequence for Ensete ventricosum, the Drought-Tolerant Tree Against Hunger.</title>
        <authorList>
            <person name="Harrison J."/>
            <person name="Moore K.A."/>
            <person name="Paszkiewicz K."/>
            <person name="Jones T."/>
            <person name="Grant M."/>
            <person name="Ambacheew D."/>
            <person name="Muzemil S."/>
            <person name="Studholme D.J."/>
        </authorList>
    </citation>
    <scope>NUCLEOTIDE SEQUENCE [LARGE SCALE GENOMIC DNA]</scope>
</reference>
<protein>
    <submittedName>
        <fullName evidence="1">Uncharacterized protein</fullName>
    </submittedName>
</protein>
<gene>
    <name evidence="1" type="ORF">B296_00010340</name>
</gene>
<evidence type="ECO:0000313" key="1">
    <source>
        <dbReference type="EMBL" id="RRT64607.1"/>
    </source>
</evidence>
<dbReference type="Proteomes" id="UP000287651">
    <property type="component" value="Unassembled WGS sequence"/>
</dbReference>
<sequence length="78" mass="8885">MCCSLCHDFVRTDVCSLLDNEEKCRTPLNVRHPNVCWMDAMVVNEAIRHGLQINEVDGTRSVVANLEGVIFQIILKRD</sequence>
<organism evidence="1 2">
    <name type="scientific">Ensete ventricosum</name>
    <name type="common">Abyssinian banana</name>
    <name type="synonym">Musa ensete</name>
    <dbReference type="NCBI Taxonomy" id="4639"/>
    <lineage>
        <taxon>Eukaryota</taxon>
        <taxon>Viridiplantae</taxon>
        <taxon>Streptophyta</taxon>
        <taxon>Embryophyta</taxon>
        <taxon>Tracheophyta</taxon>
        <taxon>Spermatophyta</taxon>
        <taxon>Magnoliopsida</taxon>
        <taxon>Liliopsida</taxon>
        <taxon>Zingiberales</taxon>
        <taxon>Musaceae</taxon>
        <taxon>Ensete</taxon>
    </lineage>
</organism>